<sequence length="191" mass="19735">MDTSANEDATDAPAGEATGNAGDNATEEAPLAVQDAGQDTADTDGCGAADAPGDDVSDAPGDAADDVPRLVVGGRVSEEDADHDGDDAGDDTGRTAPEGTTDDATEGDAAEGAEDDAGNREATLHGIDLLCVVTRLITGDWKYRPAIRSPHNPEAVSRSSDRSRLRHPLPRRAIARHLHLCRIRGIEAPPP</sequence>
<name>A0A7X0KZS7_9ACTN</name>
<evidence type="ECO:0000313" key="3">
    <source>
        <dbReference type="Proteomes" id="UP000546324"/>
    </source>
</evidence>
<gene>
    <name evidence="2" type="ORF">BKA00_003383</name>
</gene>
<organism evidence="2 3">
    <name type="scientific">Actinomadura coerulea</name>
    <dbReference type="NCBI Taxonomy" id="46159"/>
    <lineage>
        <taxon>Bacteria</taxon>
        <taxon>Bacillati</taxon>
        <taxon>Actinomycetota</taxon>
        <taxon>Actinomycetes</taxon>
        <taxon>Streptosporangiales</taxon>
        <taxon>Thermomonosporaceae</taxon>
        <taxon>Actinomadura</taxon>
    </lineage>
</organism>
<protein>
    <submittedName>
        <fullName evidence="2">Uncharacterized protein</fullName>
    </submittedName>
</protein>
<dbReference type="EMBL" id="JACHMQ010000001">
    <property type="protein sequence ID" value="MBB6396469.1"/>
    <property type="molecule type" value="Genomic_DNA"/>
</dbReference>
<evidence type="ECO:0000256" key="1">
    <source>
        <dbReference type="SAM" id="MobiDB-lite"/>
    </source>
</evidence>
<comment type="caution">
    <text evidence="2">The sequence shown here is derived from an EMBL/GenBank/DDBJ whole genome shotgun (WGS) entry which is preliminary data.</text>
</comment>
<dbReference type="Proteomes" id="UP000546324">
    <property type="component" value="Unassembled WGS sequence"/>
</dbReference>
<feature type="region of interest" description="Disordered" evidence="1">
    <location>
        <begin position="145"/>
        <end position="169"/>
    </location>
</feature>
<reference evidence="2 3" key="1">
    <citation type="submission" date="2020-08" db="EMBL/GenBank/DDBJ databases">
        <title>Sequencing the genomes of 1000 actinobacteria strains.</title>
        <authorList>
            <person name="Klenk H.-P."/>
        </authorList>
    </citation>
    <scope>NUCLEOTIDE SEQUENCE [LARGE SCALE GENOMIC DNA]</scope>
    <source>
        <strain evidence="2 3">DSM 43675</strain>
    </source>
</reference>
<feature type="region of interest" description="Disordered" evidence="1">
    <location>
        <begin position="1"/>
        <end position="117"/>
    </location>
</feature>
<evidence type="ECO:0000313" key="2">
    <source>
        <dbReference type="EMBL" id="MBB6396469.1"/>
    </source>
</evidence>
<proteinExistence type="predicted"/>
<dbReference type="AlphaFoldDB" id="A0A7X0KZS7"/>
<feature type="compositionally biased region" description="Acidic residues" evidence="1">
    <location>
        <begin position="79"/>
        <end position="90"/>
    </location>
</feature>
<dbReference type="RefSeq" id="WP_185026166.1">
    <property type="nucleotide sequence ID" value="NZ_JACHMQ010000001.1"/>
</dbReference>
<accession>A0A7X0KZS7</accession>
<feature type="compositionally biased region" description="Acidic residues" evidence="1">
    <location>
        <begin position="100"/>
        <end position="116"/>
    </location>
</feature>
<keyword evidence="3" id="KW-1185">Reference proteome</keyword>
<feature type="compositionally biased region" description="Low complexity" evidence="1">
    <location>
        <begin position="32"/>
        <end position="51"/>
    </location>
</feature>